<keyword evidence="2" id="KW-1185">Reference proteome</keyword>
<evidence type="ECO:0000313" key="1">
    <source>
        <dbReference type="EMBL" id="CAH3178029.1"/>
    </source>
</evidence>
<dbReference type="Proteomes" id="UP001159405">
    <property type="component" value="Unassembled WGS sequence"/>
</dbReference>
<protein>
    <submittedName>
        <fullName evidence="1">Uncharacterized protein</fullName>
    </submittedName>
</protein>
<sequence length="427" mass="47460">MYSLHDITSVCPKIEPVDSDEGETNEQGDMDRLHSQAKSSVEDFPINNNTVHGKVNEYDTTLKGDRTSLERLSTNSLAPYNNVSTTQSGDLFPSKHITVTYSTANNTTVSMDTPEIQIGNAFTVVPIYEINGREGQYYPVSAAENSHDIQNGTQHTYRNNNSKNKTYGKTFLQQNGGPEGLPAYRSNFYGKMPYALVASSVGLSPYQGLPTYSGTHRALTAHEMGLQVKPCCQCPCHLQLPPPSHMGAVDMKSQRPSVIMVPAKLDQAFVGANSKVDSDSSDDDEEGNEEKYFRVNIDGTSARFKLTREDWERIPINTFPSGGRLLSGDWTRIFLEKVKESNPWCSLRFKNNHVRSENSRKIHSAVFFRGGAECKRPECNVKVRFVIHKEKGKYVDVSYVGNVCHSSQLGGGGVGSERKKKQGRLTR</sequence>
<dbReference type="EMBL" id="CALNXK010000234">
    <property type="protein sequence ID" value="CAH3178029.1"/>
    <property type="molecule type" value="Genomic_DNA"/>
</dbReference>
<comment type="caution">
    <text evidence="1">The sequence shown here is derived from an EMBL/GenBank/DDBJ whole genome shotgun (WGS) entry which is preliminary data.</text>
</comment>
<accession>A0ABN8RJ74</accession>
<proteinExistence type="predicted"/>
<gene>
    <name evidence="1" type="ORF">PLOB_00020113</name>
</gene>
<reference evidence="1 2" key="1">
    <citation type="submission" date="2022-05" db="EMBL/GenBank/DDBJ databases">
        <authorList>
            <consortium name="Genoscope - CEA"/>
            <person name="William W."/>
        </authorList>
    </citation>
    <scope>NUCLEOTIDE SEQUENCE [LARGE SCALE GENOMIC DNA]</scope>
</reference>
<organism evidence="1 2">
    <name type="scientific">Porites lobata</name>
    <dbReference type="NCBI Taxonomy" id="104759"/>
    <lineage>
        <taxon>Eukaryota</taxon>
        <taxon>Metazoa</taxon>
        <taxon>Cnidaria</taxon>
        <taxon>Anthozoa</taxon>
        <taxon>Hexacorallia</taxon>
        <taxon>Scleractinia</taxon>
        <taxon>Fungiina</taxon>
        <taxon>Poritidae</taxon>
        <taxon>Porites</taxon>
    </lineage>
</organism>
<name>A0ABN8RJ74_9CNID</name>
<evidence type="ECO:0000313" key="2">
    <source>
        <dbReference type="Proteomes" id="UP001159405"/>
    </source>
</evidence>